<evidence type="ECO:0008006" key="3">
    <source>
        <dbReference type="Google" id="ProtNLM"/>
    </source>
</evidence>
<dbReference type="SUPFAM" id="SSF51445">
    <property type="entry name" value="(Trans)glycosidases"/>
    <property type="match status" value="1"/>
</dbReference>
<protein>
    <recommendedName>
        <fullName evidence="3">Type I secretion protein</fullName>
    </recommendedName>
</protein>
<gene>
    <name evidence="1" type="ORF">GCM10011363_10890</name>
</gene>
<keyword evidence="2" id="KW-1185">Reference proteome</keyword>
<evidence type="ECO:0000313" key="1">
    <source>
        <dbReference type="EMBL" id="GGB96021.1"/>
    </source>
</evidence>
<name>A0ABQ1KCU7_9RHOB</name>
<proteinExistence type="predicted"/>
<accession>A0ABQ1KCU7</accession>
<dbReference type="InterPro" id="IPR017853">
    <property type="entry name" value="GH"/>
</dbReference>
<comment type="caution">
    <text evidence="1">The sequence shown here is derived from an EMBL/GenBank/DDBJ whole genome shotgun (WGS) entry which is preliminary data.</text>
</comment>
<sequence length="580" mass="62200">MGSQASQGLFGANVLATRSTLEQGGDYDRLIEELGVGSFRYPGGSLTERYFDITDPNASVVADRDTGELRNFIPLDEALGYATDEGLSVTIVIPTRNLLSETTDANGDRFAAIDEDALRGFVRDVVSGVHGDAEIEAFELGNEYWGSGQMSSVEYGRLASEMAVIVNDELSLQNSDADIIVQSGTNFDFARLSDQYAADMAGTDILADLNATYDLSLGEDSLFSSGAVNWTNVANEMILSEFDTEAEREAVDQISVHVYSRGQVNESQRSFFLNNTDEAWADVIPDARIAVTEWNTAGNSGSLDRSSDFGLFQSHEMINIMEEFLRYDVQSAHVWPLIQNTPNTLSVDDGQATLTPGGAMFNMMQEALPGKVALDLTPDSGADTEVEEDGISLHGFWEPNELLFYVAATQEGGADTVVDFSGLVTDAGRVEISILGVADGAPIGSNNSDAVVEAIDPALVLSGTDLSVQMDLGEIMQVRMFDFIPSQGFQDVISNESPESLPDPLIDDFADETEAMDPAPAPAGIDFPTVAATAGAAETLAFEEAQAVADTEAEEEDDDAGGMADLMMFLPFLGILAMFM</sequence>
<dbReference type="Proteomes" id="UP000645462">
    <property type="component" value="Unassembled WGS sequence"/>
</dbReference>
<organism evidence="1 2">
    <name type="scientific">Marivita lacus</name>
    <dbReference type="NCBI Taxonomy" id="1323742"/>
    <lineage>
        <taxon>Bacteria</taxon>
        <taxon>Pseudomonadati</taxon>
        <taxon>Pseudomonadota</taxon>
        <taxon>Alphaproteobacteria</taxon>
        <taxon>Rhodobacterales</taxon>
        <taxon>Roseobacteraceae</taxon>
        <taxon>Marivita</taxon>
    </lineage>
</organism>
<reference evidence="2" key="1">
    <citation type="journal article" date="2019" name="Int. J. Syst. Evol. Microbiol.">
        <title>The Global Catalogue of Microorganisms (GCM) 10K type strain sequencing project: providing services to taxonomists for standard genome sequencing and annotation.</title>
        <authorList>
            <consortium name="The Broad Institute Genomics Platform"/>
            <consortium name="The Broad Institute Genome Sequencing Center for Infectious Disease"/>
            <person name="Wu L."/>
            <person name="Ma J."/>
        </authorList>
    </citation>
    <scope>NUCLEOTIDE SEQUENCE [LARGE SCALE GENOMIC DNA]</scope>
    <source>
        <strain evidence="2">CGMCC 1.12478</strain>
    </source>
</reference>
<dbReference type="Gene3D" id="3.20.20.80">
    <property type="entry name" value="Glycosidases"/>
    <property type="match status" value="1"/>
</dbReference>
<evidence type="ECO:0000313" key="2">
    <source>
        <dbReference type="Proteomes" id="UP000645462"/>
    </source>
</evidence>
<dbReference type="EMBL" id="BMFC01000002">
    <property type="protein sequence ID" value="GGB96021.1"/>
    <property type="molecule type" value="Genomic_DNA"/>
</dbReference>